<organism evidence="1 2">
    <name type="scientific">Paraburkholderia caffeinilytica</name>
    <dbReference type="NCBI Taxonomy" id="1761016"/>
    <lineage>
        <taxon>Bacteria</taxon>
        <taxon>Pseudomonadati</taxon>
        <taxon>Pseudomonadota</taxon>
        <taxon>Betaproteobacteria</taxon>
        <taxon>Burkholderiales</taxon>
        <taxon>Burkholderiaceae</taxon>
        <taxon>Paraburkholderia</taxon>
    </lineage>
</organism>
<accession>A0ABQ1LYV4</accession>
<proteinExistence type="predicted"/>
<dbReference type="Proteomes" id="UP000602004">
    <property type="component" value="Unassembled WGS sequence"/>
</dbReference>
<protein>
    <submittedName>
        <fullName evidence="1">Uncharacterized protein</fullName>
    </submittedName>
</protein>
<dbReference type="RefSeq" id="WP_115782415.1">
    <property type="nucleotide sequence ID" value="NZ_BMHL01000002.1"/>
</dbReference>
<name>A0ABQ1LYV4_9BURK</name>
<reference evidence="2" key="1">
    <citation type="journal article" date="2019" name="Int. J. Syst. Evol. Microbiol.">
        <title>The Global Catalogue of Microorganisms (GCM) 10K type strain sequencing project: providing services to taxonomists for standard genome sequencing and annotation.</title>
        <authorList>
            <consortium name="The Broad Institute Genomics Platform"/>
            <consortium name="The Broad Institute Genome Sequencing Center for Infectious Disease"/>
            <person name="Wu L."/>
            <person name="Ma J."/>
        </authorList>
    </citation>
    <scope>NUCLEOTIDE SEQUENCE [LARGE SCALE GENOMIC DNA]</scope>
    <source>
        <strain evidence="2">CGMCC 1.15103</strain>
    </source>
</reference>
<evidence type="ECO:0000313" key="1">
    <source>
        <dbReference type="EMBL" id="GGC32022.1"/>
    </source>
</evidence>
<keyword evidence="2" id="KW-1185">Reference proteome</keyword>
<dbReference type="EMBL" id="BMHL01000002">
    <property type="protein sequence ID" value="GGC32022.1"/>
    <property type="molecule type" value="Genomic_DNA"/>
</dbReference>
<sequence>MYAWSDIAKQLLRDGGGVTSIGYRLIGSPIAATILDAVATPAGSVGNLHQRIATQIATARGYM</sequence>
<comment type="caution">
    <text evidence="1">The sequence shown here is derived from an EMBL/GenBank/DDBJ whole genome shotgun (WGS) entry which is preliminary data.</text>
</comment>
<evidence type="ECO:0000313" key="2">
    <source>
        <dbReference type="Proteomes" id="UP000602004"/>
    </source>
</evidence>
<gene>
    <name evidence="1" type="ORF">GCM10011400_18330</name>
</gene>